<dbReference type="Proteomes" id="UP000002945">
    <property type="component" value="Unassembled WGS sequence"/>
</dbReference>
<organism evidence="1 2">
    <name type="scientific">Kordia algicida OT-1</name>
    <dbReference type="NCBI Taxonomy" id="391587"/>
    <lineage>
        <taxon>Bacteria</taxon>
        <taxon>Pseudomonadati</taxon>
        <taxon>Bacteroidota</taxon>
        <taxon>Flavobacteriia</taxon>
        <taxon>Flavobacteriales</taxon>
        <taxon>Flavobacteriaceae</taxon>
        <taxon>Kordia</taxon>
    </lineage>
</organism>
<keyword evidence="2" id="KW-1185">Reference proteome</keyword>
<dbReference type="RefSeq" id="WP_007096115.1">
    <property type="nucleotide sequence ID" value="NZ_CP142125.1"/>
</dbReference>
<proteinExistence type="predicted"/>
<name>A9DTE4_9FLAO</name>
<dbReference type="SUPFAM" id="SSF49464">
    <property type="entry name" value="Carboxypeptidase regulatory domain-like"/>
    <property type="match status" value="1"/>
</dbReference>
<reference evidence="1 2" key="1">
    <citation type="journal article" date="2011" name="J. Bacteriol.">
        <title>Genome sequence of the algicidal bacterium Kordia algicida OT-1.</title>
        <authorList>
            <person name="Lee H.S."/>
            <person name="Kang S.G."/>
            <person name="Kwon K.K."/>
            <person name="Lee J.H."/>
            <person name="Kim S.J."/>
        </authorList>
    </citation>
    <scope>NUCLEOTIDE SEQUENCE [LARGE SCALE GENOMIC DNA]</scope>
    <source>
        <strain evidence="1 2">OT-1</strain>
    </source>
</reference>
<dbReference type="STRING" id="391587.KAOT1_17903"/>
<dbReference type="EMBL" id="ABIB01000003">
    <property type="protein sequence ID" value="EDP97062.1"/>
    <property type="molecule type" value="Genomic_DNA"/>
</dbReference>
<dbReference type="AlphaFoldDB" id="A9DTE4"/>
<dbReference type="HOGENOM" id="CLU_885046_0_0_10"/>
<evidence type="ECO:0000313" key="1">
    <source>
        <dbReference type="EMBL" id="EDP97062.1"/>
    </source>
</evidence>
<dbReference type="InterPro" id="IPR008969">
    <property type="entry name" value="CarboxyPept-like_regulatory"/>
</dbReference>
<protein>
    <submittedName>
        <fullName evidence="1">Uncharacterized protein</fullName>
    </submittedName>
</protein>
<accession>A9DTE4</accession>
<evidence type="ECO:0000313" key="2">
    <source>
        <dbReference type="Proteomes" id="UP000002945"/>
    </source>
</evidence>
<dbReference type="OrthoDB" id="7432683at2"/>
<sequence>MKSKFLKLNKACSEQWDTMKPNEKGSFCDVCAKNVIDFTELSTLEISEKIKKSKGEICARLTKTQLETPLIDLEIQKNYKLPYSNIAATVLLASTLAIGNTAYAQNEKVPTEFVQNTELSSTSKIKRNQTKSTPTTSDDFITFKGNVKDSQEGKPVKNAKITLVTVQKILTTHSLEDGTFSLEIPVDCIDDANVIRVTYNVEKSEDGKRDIRVYDTKDYVLSKEEISSEYTIEATPIVYILGGIGGHYVEKDPVILQNQKRISYKDFRKAQYGKKSSCNLENKDVMYFERAAAVAIYGKEAEAGLYILVDKPTK</sequence>
<comment type="caution">
    <text evidence="1">The sequence shown here is derived from an EMBL/GenBank/DDBJ whole genome shotgun (WGS) entry which is preliminary data.</text>
</comment>
<gene>
    <name evidence="1" type="ORF">KAOT1_17903</name>
</gene>
<dbReference type="eggNOG" id="ENOG5033B1W">
    <property type="taxonomic scope" value="Bacteria"/>
</dbReference>